<reference evidence="3 4" key="1">
    <citation type="submission" date="2018-04" db="EMBL/GenBank/DDBJ databases">
        <title>Genomic Encyclopedia of Archaeal and Bacterial Type Strains, Phase II (KMG-II): from individual species to whole genera.</title>
        <authorList>
            <person name="Goeker M."/>
        </authorList>
    </citation>
    <scope>NUCLEOTIDE SEQUENCE [LARGE SCALE GENOMIC DNA]</scope>
    <source>
        <strain evidence="3 4">DSM 21823</strain>
    </source>
</reference>
<feature type="compositionally biased region" description="Low complexity" evidence="1">
    <location>
        <begin position="41"/>
        <end position="62"/>
    </location>
</feature>
<evidence type="ECO:0000313" key="4">
    <source>
        <dbReference type="Proteomes" id="UP000244224"/>
    </source>
</evidence>
<dbReference type="Proteomes" id="UP000244224">
    <property type="component" value="Unassembled WGS sequence"/>
</dbReference>
<dbReference type="RefSeq" id="WP_108127916.1">
    <property type="nucleotide sequence ID" value="NZ_QBKP01000002.1"/>
</dbReference>
<evidence type="ECO:0000256" key="2">
    <source>
        <dbReference type="SAM" id="SignalP"/>
    </source>
</evidence>
<evidence type="ECO:0000256" key="1">
    <source>
        <dbReference type="SAM" id="MobiDB-lite"/>
    </source>
</evidence>
<gene>
    <name evidence="3" type="ORF">C8N34_102277</name>
</gene>
<proteinExistence type="predicted"/>
<protein>
    <submittedName>
        <fullName evidence="3">Intracellular multiplication protein IcmK</fullName>
    </submittedName>
</protein>
<dbReference type="EMBL" id="QBKP01000002">
    <property type="protein sequence ID" value="PTX52497.1"/>
    <property type="molecule type" value="Genomic_DNA"/>
</dbReference>
<dbReference type="AlphaFoldDB" id="A0A2T6B8U9"/>
<dbReference type="InterPro" id="IPR022073">
    <property type="entry name" value="T4BSS_DotH_IcmK"/>
</dbReference>
<dbReference type="OrthoDB" id="8682498at2"/>
<organism evidence="3 4">
    <name type="scientific">Gemmobacter caeni</name>
    <dbReference type="NCBI Taxonomy" id="589035"/>
    <lineage>
        <taxon>Bacteria</taxon>
        <taxon>Pseudomonadati</taxon>
        <taxon>Pseudomonadota</taxon>
        <taxon>Alphaproteobacteria</taxon>
        <taxon>Rhodobacterales</taxon>
        <taxon>Paracoccaceae</taxon>
        <taxon>Gemmobacter</taxon>
    </lineage>
</organism>
<keyword evidence="2" id="KW-0732">Signal</keyword>
<sequence length="334" mass="36016">MQKRPAIASGLAALLLLTTALPSLSQQDILSRYETQTERNPAPSGAPPATGSGPGAGAEAPALSDPLSTNREMSPLRIEGFNESIEQIFPMTPEMILRYRQIYEEQQRAILDRPEPEVLNTTGLVSLEPGEASPVIYVSPSVASVIGFYDATGAAWPINQFVVGDGQSFRTVRLGENSNNLTISPQKRIGHTNIVALLQGEDKPVTLRIRISESQVNYRHDIQVMRVGPNAELNNAVSPSSRTVEEAGNSLLLATLSGVDIPPSAVRVPVEGVDARAWLHDGGVYVRSRHALLSPSWTESMSGPDGVRVYRIQPASVALFSVDGRIVRAELKLP</sequence>
<dbReference type="Pfam" id="PF12293">
    <property type="entry name" value="T4BSS_DotH_IcmK"/>
    <property type="match status" value="1"/>
</dbReference>
<comment type="caution">
    <text evidence="3">The sequence shown here is derived from an EMBL/GenBank/DDBJ whole genome shotgun (WGS) entry which is preliminary data.</text>
</comment>
<feature type="chain" id="PRO_5015674906" evidence="2">
    <location>
        <begin position="26"/>
        <end position="334"/>
    </location>
</feature>
<feature type="region of interest" description="Disordered" evidence="1">
    <location>
        <begin position="35"/>
        <end position="70"/>
    </location>
</feature>
<evidence type="ECO:0000313" key="3">
    <source>
        <dbReference type="EMBL" id="PTX52497.1"/>
    </source>
</evidence>
<accession>A0A2T6B8U9</accession>
<name>A0A2T6B8U9_9RHOB</name>
<feature type="signal peptide" evidence="2">
    <location>
        <begin position="1"/>
        <end position="25"/>
    </location>
</feature>
<keyword evidence="4" id="KW-1185">Reference proteome</keyword>